<reference evidence="4 5" key="1">
    <citation type="journal article" date="2016" name="BMC Genomics">
        <title>Genome sequencing and secondary metabolism of the postharvest pathogen Penicillium griseofulvum.</title>
        <authorList>
            <person name="Banani H."/>
            <person name="Marcet-Houben M."/>
            <person name="Ballester A.R."/>
            <person name="Abbruscato P."/>
            <person name="Gonzalez-Candelas L."/>
            <person name="Gabaldon T."/>
            <person name="Spadaro D."/>
        </authorList>
    </citation>
    <scope>NUCLEOTIDE SEQUENCE [LARGE SCALE GENOMIC DNA]</scope>
    <source>
        <strain evidence="4 5">PG3</strain>
    </source>
</reference>
<dbReference type="InterPro" id="IPR002347">
    <property type="entry name" value="SDR_fam"/>
</dbReference>
<evidence type="ECO:0000256" key="1">
    <source>
        <dbReference type="ARBA" id="ARBA00006484"/>
    </source>
</evidence>
<evidence type="ECO:0000256" key="3">
    <source>
        <dbReference type="ARBA" id="ARBA00023002"/>
    </source>
</evidence>
<evidence type="ECO:0000313" key="5">
    <source>
        <dbReference type="Proteomes" id="UP000070168"/>
    </source>
</evidence>
<dbReference type="EMBL" id="LHQR01000031">
    <property type="protein sequence ID" value="KXG51346.1"/>
    <property type="molecule type" value="Genomic_DNA"/>
</dbReference>
<proteinExistence type="inferred from homology"/>
<dbReference type="GO" id="GO:0016491">
    <property type="term" value="F:oxidoreductase activity"/>
    <property type="evidence" value="ECO:0007669"/>
    <property type="project" value="UniProtKB-KW"/>
</dbReference>
<keyword evidence="2" id="KW-0521">NADP</keyword>
<organism evidence="4 5">
    <name type="scientific">Penicillium patulum</name>
    <name type="common">Penicillium griseofulvum</name>
    <dbReference type="NCBI Taxonomy" id="5078"/>
    <lineage>
        <taxon>Eukaryota</taxon>
        <taxon>Fungi</taxon>
        <taxon>Dikarya</taxon>
        <taxon>Ascomycota</taxon>
        <taxon>Pezizomycotina</taxon>
        <taxon>Eurotiomycetes</taxon>
        <taxon>Eurotiomycetidae</taxon>
        <taxon>Eurotiales</taxon>
        <taxon>Aspergillaceae</taxon>
        <taxon>Penicillium</taxon>
    </lineage>
</organism>
<keyword evidence="5" id="KW-1185">Reference proteome</keyword>
<dbReference type="STRING" id="5078.A0A135LQV2"/>
<gene>
    <name evidence="4" type="ORF">PGRI_093580</name>
</gene>
<dbReference type="OrthoDB" id="191139at2759"/>
<dbReference type="Pfam" id="PF00106">
    <property type="entry name" value="adh_short"/>
    <property type="match status" value="1"/>
</dbReference>
<dbReference type="InterPro" id="IPR036291">
    <property type="entry name" value="NAD(P)-bd_dom_sf"/>
</dbReference>
<evidence type="ECO:0000313" key="4">
    <source>
        <dbReference type="EMBL" id="KXG51346.1"/>
    </source>
</evidence>
<dbReference type="AlphaFoldDB" id="A0A135LQV2"/>
<dbReference type="OMA" id="EVMAVPW"/>
<name>A0A135LQV2_PENPA</name>
<protein>
    <submittedName>
        <fullName evidence="4">Short-chain dehydrogenase/reductase SDR</fullName>
    </submittedName>
</protein>
<dbReference type="RefSeq" id="XP_040649882.1">
    <property type="nucleotide sequence ID" value="XM_040797071.1"/>
</dbReference>
<dbReference type="PANTHER" id="PTHR24320">
    <property type="entry name" value="RETINOL DEHYDROGENASE"/>
    <property type="match status" value="1"/>
</dbReference>
<keyword evidence="3" id="KW-0560">Oxidoreductase</keyword>
<comment type="caution">
    <text evidence="4">The sequence shown here is derived from an EMBL/GenBank/DDBJ whole genome shotgun (WGS) entry which is preliminary data.</text>
</comment>
<evidence type="ECO:0000256" key="2">
    <source>
        <dbReference type="ARBA" id="ARBA00022857"/>
    </source>
</evidence>
<sequence length="335" mass="37053">MSTFDEQTQGMDVTKTFPDRVKRKTFLISGLKRGDLAATTADALAHGGAGTIICTGRSQPELQPVLDHIKRKYNAVKMIFVTADPGMLASFQEAAQTIMKLGVTIDGFVGFPEVMAVPWELTVDGLESHFQRNYLCYFLMLNLLCPIMKPGSRVVLVTSSLRNEAPAPSWEDLLFQNGENYHCLDGYSQSMLAIVLFIKSFAKKKSIVAFSANPGNTKTNIQTYVAMEDIKSWLQRKKEAGEDIPVLLQQAPKSLGQGSATVLRGLLDPELEGRDNHVTYMSSILIGEYEILAQSGAFLDHCQTPKLPHLDFPAGEESAEALWRRSQELVESFIS</sequence>
<dbReference type="PANTHER" id="PTHR24320:SF152">
    <property type="entry name" value="SHORT-CHAIN DEHYDROGENASE_REDUCTASE FAMILY PROTEIN"/>
    <property type="match status" value="1"/>
</dbReference>
<accession>A0A135LQV2</accession>
<dbReference type="Proteomes" id="UP000070168">
    <property type="component" value="Unassembled WGS sequence"/>
</dbReference>
<dbReference type="GeneID" id="63712371"/>
<comment type="similarity">
    <text evidence="1">Belongs to the short-chain dehydrogenases/reductases (SDR) family.</text>
</comment>
<dbReference type="SUPFAM" id="SSF51735">
    <property type="entry name" value="NAD(P)-binding Rossmann-fold domains"/>
    <property type="match status" value="1"/>
</dbReference>
<dbReference type="Gene3D" id="3.40.50.720">
    <property type="entry name" value="NAD(P)-binding Rossmann-like Domain"/>
    <property type="match status" value="1"/>
</dbReference>